<proteinExistence type="predicted"/>
<dbReference type="Proteomes" id="UP001142055">
    <property type="component" value="Chromosome 1"/>
</dbReference>
<dbReference type="AlphaFoldDB" id="A0A9Q0RR64"/>
<dbReference type="InterPro" id="IPR001810">
    <property type="entry name" value="F-box_dom"/>
</dbReference>
<comment type="caution">
    <text evidence="2">The sequence shown here is derived from an EMBL/GenBank/DDBJ whole genome shotgun (WGS) entry which is preliminary data.</text>
</comment>
<dbReference type="InterPro" id="IPR036047">
    <property type="entry name" value="F-box-like_dom_sf"/>
</dbReference>
<gene>
    <name evidence="2" type="ORF">RDWZM_002069</name>
</gene>
<evidence type="ECO:0000313" key="3">
    <source>
        <dbReference type="Proteomes" id="UP001142055"/>
    </source>
</evidence>
<dbReference type="SUPFAM" id="SSF81383">
    <property type="entry name" value="F-box domain"/>
    <property type="match status" value="1"/>
</dbReference>
<accession>A0A9Q0RR64</accession>
<dbReference type="Pfam" id="PF00646">
    <property type="entry name" value="F-box"/>
    <property type="match status" value="1"/>
</dbReference>
<evidence type="ECO:0000259" key="1">
    <source>
        <dbReference type="PROSITE" id="PS50181"/>
    </source>
</evidence>
<evidence type="ECO:0000313" key="2">
    <source>
        <dbReference type="EMBL" id="KAJ6223524.1"/>
    </source>
</evidence>
<dbReference type="PROSITE" id="PS50181">
    <property type="entry name" value="FBOX"/>
    <property type="match status" value="1"/>
</dbReference>
<keyword evidence="3" id="KW-1185">Reference proteome</keyword>
<reference evidence="2" key="1">
    <citation type="submission" date="2022-12" db="EMBL/GenBank/DDBJ databases">
        <title>Genome assemblies of Blomia tropicalis.</title>
        <authorList>
            <person name="Cui Y."/>
        </authorList>
    </citation>
    <scope>NUCLEOTIDE SEQUENCE</scope>
    <source>
        <tissue evidence="2">Adult mites</tissue>
    </source>
</reference>
<dbReference type="EMBL" id="JAPWDV010000001">
    <property type="protein sequence ID" value="KAJ6223524.1"/>
    <property type="molecule type" value="Genomic_DNA"/>
</dbReference>
<protein>
    <recommendedName>
        <fullName evidence="1">F-box domain-containing protein</fullName>
    </recommendedName>
</protein>
<sequence>MKLNIDCNTFEHLKPMLLSDNLFKSNVQSKSNNKTILDLPSHLIRKIIIQLNYPTHKLVHLRMVSKQWKSIINKTIFADQETLNLFTSIDDIKSSSKDNCLVRSKAMKNVKFGSFLVRLFPRLQSLVVCLNRNVGFYRLSELVRTVHYIKTLSIIGELDPYYQNDNFCSNLFETIENHLSHLTDLEMSARNLIHYNRPRWGKPLIKMLKTFWNLQSLTIDNYQGEMIHVFTQLGPKCIQLRLGDGLTSLNESFPKIRSYFPNCFHSVRMLSLPTSANIETILFCLNYFKELNVLELSFDKNFTVRFF</sequence>
<organism evidence="2 3">
    <name type="scientific">Blomia tropicalis</name>
    <name type="common">Mite</name>
    <dbReference type="NCBI Taxonomy" id="40697"/>
    <lineage>
        <taxon>Eukaryota</taxon>
        <taxon>Metazoa</taxon>
        <taxon>Ecdysozoa</taxon>
        <taxon>Arthropoda</taxon>
        <taxon>Chelicerata</taxon>
        <taxon>Arachnida</taxon>
        <taxon>Acari</taxon>
        <taxon>Acariformes</taxon>
        <taxon>Sarcoptiformes</taxon>
        <taxon>Astigmata</taxon>
        <taxon>Glycyphagoidea</taxon>
        <taxon>Echimyopodidae</taxon>
        <taxon>Blomia</taxon>
    </lineage>
</organism>
<feature type="domain" description="F-box" evidence="1">
    <location>
        <begin position="33"/>
        <end position="89"/>
    </location>
</feature>
<name>A0A9Q0RR64_BLOTA</name>